<protein>
    <submittedName>
        <fullName evidence="1">Putative EF-hand calcium-binding domain-containing protein 12-like</fullName>
    </submittedName>
</protein>
<evidence type="ECO:0000313" key="1">
    <source>
        <dbReference type="EMBL" id="PIK52694.1"/>
    </source>
</evidence>
<dbReference type="Proteomes" id="UP000230750">
    <property type="component" value="Unassembled WGS sequence"/>
</dbReference>
<dbReference type="OrthoDB" id="10005811at2759"/>
<sequence length="258" mass="30447">GRRRKDVDKVRTGNRFVDRHSLKSTLGDDVREDVDRFREARLKDYYKLCSLCKDREIFLTPNLLERALLYPGDKPHRRIRKRIAIPGPGLLSCHFADPPAPPENPDDDLDFDKVFYNDDGEPVMEIKHSFPKAEDVKPNVEMQNLPTGKALVRSKINSWLTFEDYVRLTSHLGKRYVKLRETEQEVDPFWPGHLLDKIQLCMDDHSRRPTDSLYRIRRPQKLIYPGKHNHDKWWPISDRGYMMPGGIESRKCYNIDYK</sequence>
<feature type="non-terminal residue" evidence="1">
    <location>
        <position position="1"/>
    </location>
</feature>
<dbReference type="EMBL" id="MRZV01000316">
    <property type="protein sequence ID" value="PIK52694.1"/>
    <property type="molecule type" value="Genomic_DNA"/>
</dbReference>
<name>A0A2G8KXF4_STIJA</name>
<dbReference type="InterPro" id="IPR042847">
    <property type="entry name" value="EFC12"/>
</dbReference>
<accession>A0A2G8KXF4</accession>
<comment type="caution">
    <text evidence="1">The sequence shown here is derived from an EMBL/GenBank/DDBJ whole genome shotgun (WGS) entry which is preliminary data.</text>
</comment>
<dbReference type="PANTHER" id="PTHR47225">
    <property type="entry name" value="EF-HAND CALCIUM-BINDING DOMAIN-CONTAINING PROTEIN 12"/>
    <property type="match status" value="1"/>
</dbReference>
<dbReference type="AlphaFoldDB" id="A0A2G8KXF4"/>
<gene>
    <name evidence="1" type="ORF">BSL78_10383</name>
</gene>
<dbReference type="PANTHER" id="PTHR47225:SF1">
    <property type="entry name" value="EF-HAND CALCIUM-BINDING DOMAIN-CONTAINING PROTEIN 12"/>
    <property type="match status" value="1"/>
</dbReference>
<organism evidence="1 2">
    <name type="scientific">Stichopus japonicus</name>
    <name type="common">Sea cucumber</name>
    <dbReference type="NCBI Taxonomy" id="307972"/>
    <lineage>
        <taxon>Eukaryota</taxon>
        <taxon>Metazoa</taxon>
        <taxon>Echinodermata</taxon>
        <taxon>Eleutherozoa</taxon>
        <taxon>Echinozoa</taxon>
        <taxon>Holothuroidea</taxon>
        <taxon>Aspidochirotacea</taxon>
        <taxon>Aspidochirotida</taxon>
        <taxon>Stichopodidae</taxon>
        <taxon>Apostichopus</taxon>
    </lineage>
</organism>
<proteinExistence type="predicted"/>
<reference evidence="1 2" key="1">
    <citation type="journal article" date="2017" name="PLoS Biol.">
        <title>The sea cucumber genome provides insights into morphological evolution and visceral regeneration.</title>
        <authorList>
            <person name="Zhang X."/>
            <person name="Sun L."/>
            <person name="Yuan J."/>
            <person name="Sun Y."/>
            <person name="Gao Y."/>
            <person name="Zhang L."/>
            <person name="Li S."/>
            <person name="Dai H."/>
            <person name="Hamel J.F."/>
            <person name="Liu C."/>
            <person name="Yu Y."/>
            <person name="Liu S."/>
            <person name="Lin W."/>
            <person name="Guo K."/>
            <person name="Jin S."/>
            <person name="Xu P."/>
            <person name="Storey K.B."/>
            <person name="Huan P."/>
            <person name="Zhang T."/>
            <person name="Zhou Y."/>
            <person name="Zhang J."/>
            <person name="Lin C."/>
            <person name="Li X."/>
            <person name="Xing L."/>
            <person name="Huo D."/>
            <person name="Sun M."/>
            <person name="Wang L."/>
            <person name="Mercier A."/>
            <person name="Li F."/>
            <person name="Yang H."/>
            <person name="Xiang J."/>
        </authorList>
    </citation>
    <scope>NUCLEOTIDE SEQUENCE [LARGE SCALE GENOMIC DNA]</scope>
    <source>
        <strain evidence="1">Shaxun</strain>
        <tissue evidence="1">Muscle</tissue>
    </source>
</reference>
<evidence type="ECO:0000313" key="2">
    <source>
        <dbReference type="Proteomes" id="UP000230750"/>
    </source>
</evidence>
<keyword evidence="2" id="KW-1185">Reference proteome</keyword>